<evidence type="ECO:0000256" key="2">
    <source>
        <dbReference type="ARBA" id="ARBA00006454"/>
    </source>
</evidence>
<organism evidence="11 12">
    <name type="scientific">Capsicum annuum</name>
    <name type="common">Capsicum pepper</name>
    <dbReference type="NCBI Taxonomy" id="4072"/>
    <lineage>
        <taxon>Eukaryota</taxon>
        <taxon>Viridiplantae</taxon>
        <taxon>Streptophyta</taxon>
        <taxon>Embryophyta</taxon>
        <taxon>Tracheophyta</taxon>
        <taxon>Spermatophyta</taxon>
        <taxon>Magnoliopsida</taxon>
        <taxon>eudicotyledons</taxon>
        <taxon>Gunneridae</taxon>
        <taxon>Pentapetalae</taxon>
        <taxon>asterids</taxon>
        <taxon>lamiids</taxon>
        <taxon>Solanales</taxon>
        <taxon>Solanaceae</taxon>
        <taxon>Solanoideae</taxon>
        <taxon>Capsiceae</taxon>
        <taxon>Capsicum</taxon>
    </lineage>
</organism>
<feature type="compositionally biased region" description="Polar residues" evidence="9">
    <location>
        <begin position="124"/>
        <end position="157"/>
    </location>
</feature>
<evidence type="ECO:0000256" key="5">
    <source>
        <dbReference type="ARBA" id="ARBA00023155"/>
    </source>
</evidence>
<dbReference type="SUPFAM" id="SSF46689">
    <property type="entry name" value="Homeodomain-like"/>
    <property type="match status" value="1"/>
</dbReference>
<name>A0A2G2YH01_CAPAN</name>
<evidence type="ECO:0000256" key="7">
    <source>
        <dbReference type="ARBA" id="ARBA00023242"/>
    </source>
</evidence>
<evidence type="ECO:0000313" key="11">
    <source>
        <dbReference type="EMBL" id="PHT69034.1"/>
    </source>
</evidence>
<keyword evidence="7 8" id="KW-0539">Nucleus</keyword>
<keyword evidence="3" id="KW-0805">Transcription regulation</keyword>
<keyword evidence="12" id="KW-1185">Reference proteome</keyword>
<dbReference type="InterPro" id="IPR001356">
    <property type="entry name" value="HD"/>
</dbReference>
<feature type="region of interest" description="Disordered" evidence="9">
    <location>
        <begin position="201"/>
        <end position="231"/>
    </location>
</feature>
<keyword evidence="5 8" id="KW-0371">Homeobox</keyword>
<protein>
    <submittedName>
        <fullName evidence="11">BEL1-like homeodomain protein 1</fullName>
    </submittedName>
</protein>
<dbReference type="GO" id="GO:0006355">
    <property type="term" value="P:regulation of DNA-templated transcription"/>
    <property type="evidence" value="ECO:0007669"/>
    <property type="project" value="InterPro"/>
</dbReference>
<sequence length="737" mass="81497">MAMYYQGGSEIQADGLQTLYLMNPNYIGYADTHHHQQQQSANMFFLNSMPGGNLPHAALSAQPHAQRHLVGVPLQAGFQDPDRPSIEEISASHHGLLSRFWSSADQNSSGGGGEGGGGNGSQSRILSSTVVSPNSGTGGDTTTDFASQLGFQRSGLVSPTHAHHEGLSLSLSPQQQQQQQQQMNFRSFPLDHHEISTTNHQVGVLSSSPSPRTNSNNIDQTQGSGASSSFSLSKGTILGSKYLKVAQDLLDEVVNVGKNIKLSDGLEDVAKEKHKLDNELISLASDYVESSRQKNSVVELTTAQRQELQMKKAKLVSMLDEVDQRYRQYHQQMKMIATSFEQAAGIGSSKSYTQLALHTISKQFRCLKDAISGQIKDTSKTLGEEENIGGKIEGSKLKFVDHQLRQQRALQQLGMMQTNAWRPQRGLPERAVSVLRAWLFEHFLHPYPKDSDKMTLAKQTGLTRSQVSNWFINARVRLWKPMVEEMYMEEVKKNNQEQNGLDQENIMNKDIEPNNEVVGSKSNAPQEKLTISSNIHDASPTEISTSTISTSPKGGDGLLLAQTAPGFSFIGTLNMENISDQRNNKKARNDMQNSSTSTLLSVDTEINKAGEDTTIKSEKLNGNNNSTHQTRECYPLMTPYTMHDQFGTRFNPNHQQLTTTTSTFHQGNGHVSLTLGLPPNSENQHNFLSNNQNIGLGSHYNRMNNPQASHHPNISYETIDFQSGKRYAAQLLQDYVS</sequence>
<dbReference type="Gramene" id="PHT69034">
    <property type="protein sequence ID" value="PHT69034"/>
    <property type="gene ID" value="T459_28521"/>
</dbReference>
<evidence type="ECO:0000256" key="4">
    <source>
        <dbReference type="ARBA" id="ARBA00023125"/>
    </source>
</evidence>
<dbReference type="SMART" id="SM00574">
    <property type="entry name" value="POX"/>
    <property type="match status" value="1"/>
</dbReference>
<dbReference type="InterPro" id="IPR009057">
    <property type="entry name" value="Homeodomain-like_sf"/>
</dbReference>
<dbReference type="PROSITE" id="PS50071">
    <property type="entry name" value="HOMEOBOX_2"/>
    <property type="match status" value="1"/>
</dbReference>
<dbReference type="STRING" id="4072.A0A2G2YH01"/>
<comment type="similarity">
    <text evidence="2">Belongs to the TALE/BELL homeobox family.</text>
</comment>
<dbReference type="Pfam" id="PF05920">
    <property type="entry name" value="Homeobox_KN"/>
    <property type="match status" value="1"/>
</dbReference>
<dbReference type="AlphaFoldDB" id="A0A2G2YH01"/>
<dbReference type="GO" id="GO:0005634">
    <property type="term" value="C:nucleus"/>
    <property type="evidence" value="ECO:0000318"/>
    <property type="project" value="GO_Central"/>
</dbReference>
<evidence type="ECO:0000256" key="6">
    <source>
        <dbReference type="ARBA" id="ARBA00023163"/>
    </source>
</evidence>
<reference evidence="11 12" key="1">
    <citation type="journal article" date="2014" name="Nat. Genet.">
        <title>Genome sequence of the hot pepper provides insights into the evolution of pungency in Capsicum species.</title>
        <authorList>
            <person name="Kim S."/>
            <person name="Park M."/>
            <person name="Yeom S.I."/>
            <person name="Kim Y.M."/>
            <person name="Lee J.M."/>
            <person name="Lee H.A."/>
            <person name="Seo E."/>
            <person name="Choi J."/>
            <person name="Cheong K."/>
            <person name="Kim K.T."/>
            <person name="Jung K."/>
            <person name="Lee G.W."/>
            <person name="Oh S.K."/>
            <person name="Bae C."/>
            <person name="Kim S.B."/>
            <person name="Lee H.Y."/>
            <person name="Kim S.Y."/>
            <person name="Kim M.S."/>
            <person name="Kang B.C."/>
            <person name="Jo Y.D."/>
            <person name="Yang H.B."/>
            <person name="Jeong H.J."/>
            <person name="Kang W.H."/>
            <person name="Kwon J.K."/>
            <person name="Shin C."/>
            <person name="Lim J.Y."/>
            <person name="Park J.H."/>
            <person name="Huh J.H."/>
            <person name="Kim J.S."/>
            <person name="Kim B.D."/>
            <person name="Cohen O."/>
            <person name="Paran I."/>
            <person name="Suh M.C."/>
            <person name="Lee S.B."/>
            <person name="Kim Y.K."/>
            <person name="Shin Y."/>
            <person name="Noh S.J."/>
            <person name="Park J."/>
            <person name="Seo Y.S."/>
            <person name="Kwon S.Y."/>
            <person name="Kim H.A."/>
            <person name="Park J.M."/>
            <person name="Kim H.J."/>
            <person name="Choi S.B."/>
            <person name="Bosland P.W."/>
            <person name="Reeves G."/>
            <person name="Jo S.H."/>
            <person name="Lee B.W."/>
            <person name="Cho H.T."/>
            <person name="Choi H.S."/>
            <person name="Lee M.S."/>
            <person name="Yu Y."/>
            <person name="Do Choi Y."/>
            <person name="Park B.S."/>
            <person name="van Deynze A."/>
            <person name="Ashrafi H."/>
            <person name="Hill T."/>
            <person name="Kim W.T."/>
            <person name="Pai H.S."/>
            <person name="Ahn H.K."/>
            <person name="Yeam I."/>
            <person name="Giovannoni J.J."/>
            <person name="Rose J.K."/>
            <person name="Sorensen I."/>
            <person name="Lee S.J."/>
            <person name="Kim R.W."/>
            <person name="Choi I.Y."/>
            <person name="Choi B.S."/>
            <person name="Lim J.S."/>
            <person name="Lee Y.H."/>
            <person name="Choi D."/>
        </authorList>
    </citation>
    <scope>NUCLEOTIDE SEQUENCE [LARGE SCALE GENOMIC DNA]</scope>
    <source>
        <strain evidence="12">cv. CM334</strain>
    </source>
</reference>
<feature type="region of interest" description="Disordered" evidence="9">
    <location>
        <begin position="102"/>
        <end position="184"/>
    </location>
</feature>
<comment type="subcellular location">
    <subcellularLocation>
        <location evidence="1 8">Nucleus</location>
    </subcellularLocation>
</comment>
<reference evidence="11 12" key="2">
    <citation type="journal article" date="2017" name="Genome Biol.">
        <title>New reference genome sequences of hot pepper reveal the massive evolution of plant disease-resistance genes by retroduplication.</title>
        <authorList>
            <person name="Kim S."/>
            <person name="Park J."/>
            <person name="Yeom S.I."/>
            <person name="Kim Y.M."/>
            <person name="Seo E."/>
            <person name="Kim K.T."/>
            <person name="Kim M.S."/>
            <person name="Lee J.M."/>
            <person name="Cheong K."/>
            <person name="Shin H.S."/>
            <person name="Kim S.B."/>
            <person name="Han K."/>
            <person name="Lee J."/>
            <person name="Park M."/>
            <person name="Lee H.A."/>
            <person name="Lee H.Y."/>
            <person name="Lee Y."/>
            <person name="Oh S."/>
            <person name="Lee J.H."/>
            <person name="Choi E."/>
            <person name="Choi E."/>
            <person name="Lee S.E."/>
            <person name="Jeon J."/>
            <person name="Kim H."/>
            <person name="Choi G."/>
            <person name="Song H."/>
            <person name="Lee J."/>
            <person name="Lee S.C."/>
            <person name="Kwon J.K."/>
            <person name="Lee H.Y."/>
            <person name="Koo N."/>
            <person name="Hong Y."/>
            <person name="Kim R.W."/>
            <person name="Kang W.H."/>
            <person name="Huh J.H."/>
            <person name="Kang B.C."/>
            <person name="Yang T.J."/>
            <person name="Lee Y.H."/>
            <person name="Bennetzen J.L."/>
            <person name="Choi D."/>
        </authorList>
    </citation>
    <scope>NUCLEOTIDE SEQUENCE [LARGE SCALE GENOMIC DNA]</scope>
    <source>
        <strain evidence="12">cv. CM334</strain>
    </source>
</reference>
<evidence type="ECO:0000256" key="8">
    <source>
        <dbReference type="PROSITE-ProRule" id="PRU00108"/>
    </source>
</evidence>
<dbReference type="SMR" id="A0A2G2YH01"/>
<dbReference type="OMA" id="MQTNAWR"/>
<feature type="DNA-binding region" description="Homeobox" evidence="8">
    <location>
        <begin position="420"/>
        <end position="482"/>
    </location>
</feature>
<dbReference type="InterPro" id="IPR050224">
    <property type="entry name" value="TALE_homeobox"/>
</dbReference>
<dbReference type="FunFam" id="1.10.10.60:FF:000117">
    <property type="entry name" value="BEL1-like homeodomain protein 9"/>
    <property type="match status" value="1"/>
</dbReference>
<evidence type="ECO:0000256" key="3">
    <source>
        <dbReference type="ARBA" id="ARBA00023015"/>
    </source>
</evidence>
<proteinExistence type="inferred from homology"/>
<keyword evidence="4 8" id="KW-0238">DNA-binding</keyword>
<dbReference type="SMART" id="SM00389">
    <property type="entry name" value="HOX"/>
    <property type="match status" value="1"/>
</dbReference>
<keyword evidence="6" id="KW-0804">Transcription</keyword>
<feature type="compositionally biased region" description="Gly residues" evidence="9">
    <location>
        <begin position="109"/>
        <end position="120"/>
    </location>
</feature>
<dbReference type="InterPro" id="IPR008422">
    <property type="entry name" value="KN_HD"/>
</dbReference>
<dbReference type="Gene3D" id="1.10.10.60">
    <property type="entry name" value="Homeodomain-like"/>
    <property type="match status" value="1"/>
</dbReference>
<evidence type="ECO:0000313" key="12">
    <source>
        <dbReference type="Proteomes" id="UP000222542"/>
    </source>
</evidence>
<dbReference type="CDD" id="cd00086">
    <property type="entry name" value="homeodomain"/>
    <property type="match status" value="1"/>
</dbReference>
<feature type="compositionally biased region" description="Low complexity" evidence="9">
    <location>
        <begin position="206"/>
        <end position="231"/>
    </location>
</feature>
<evidence type="ECO:0000259" key="10">
    <source>
        <dbReference type="PROSITE" id="PS50071"/>
    </source>
</evidence>
<evidence type="ECO:0000256" key="9">
    <source>
        <dbReference type="SAM" id="MobiDB-lite"/>
    </source>
</evidence>
<dbReference type="GO" id="GO:0003677">
    <property type="term" value="F:DNA binding"/>
    <property type="evidence" value="ECO:0007669"/>
    <property type="project" value="UniProtKB-UniRule"/>
</dbReference>
<dbReference type="Pfam" id="PF07526">
    <property type="entry name" value="POX"/>
    <property type="match status" value="1"/>
</dbReference>
<dbReference type="InterPro" id="IPR006563">
    <property type="entry name" value="POX_dom"/>
</dbReference>
<dbReference type="EMBL" id="AYRZ02000011">
    <property type="protein sequence ID" value="PHT69034.1"/>
    <property type="molecule type" value="Genomic_DNA"/>
</dbReference>
<dbReference type="Proteomes" id="UP000222542">
    <property type="component" value="Unassembled WGS sequence"/>
</dbReference>
<gene>
    <name evidence="11" type="ORF">T459_28521</name>
</gene>
<dbReference type="OrthoDB" id="10056939at2759"/>
<feature type="domain" description="Homeobox" evidence="10">
    <location>
        <begin position="418"/>
        <end position="481"/>
    </location>
</feature>
<evidence type="ECO:0000256" key="1">
    <source>
        <dbReference type="ARBA" id="ARBA00004123"/>
    </source>
</evidence>
<dbReference type="PANTHER" id="PTHR11850">
    <property type="entry name" value="HOMEOBOX PROTEIN TRANSCRIPTION FACTORS"/>
    <property type="match status" value="1"/>
</dbReference>
<accession>A0A2G2YH01</accession>
<comment type="caution">
    <text evidence="11">The sequence shown here is derived from an EMBL/GenBank/DDBJ whole genome shotgun (WGS) entry which is preliminary data.</text>
</comment>